<accession>A0A2S1LPD5</accession>
<keyword evidence="2" id="KW-0472">Membrane</keyword>
<dbReference type="InterPro" id="IPR011990">
    <property type="entry name" value="TPR-like_helical_dom_sf"/>
</dbReference>
<dbReference type="KEGG" id="fki:FK004_10485"/>
<evidence type="ECO:0000256" key="2">
    <source>
        <dbReference type="SAM" id="Phobius"/>
    </source>
</evidence>
<evidence type="ECO:0000256" key="1">
    <source>
        <dbReference type="PROSITE-ProRule" id="PRU00339"/>
    </source>
</evidence>
<dbReference type="Gene3D" id="1.25.40.10">
    <property type="entry name" value="Tetratricopeptide repeat domain"/>
    <property type="match status" value="2"/>
</dbReference>
<keyword evidence="2" id="KW-0812">Transmembrane</keyword>
<keyword evidence="1" id="KW-0802">TPR repeat</keyword>
<dbReference type="Pfam" id="PF13424">
    <property type="entry name" value="TPR_12"/>
    <property type="match status" value="1"/>
</dbReference>
<dbReference type="EMBL" id="CP020919">
    <property type="protein sequence ID" value="AWG25627.1"/>
    <property type="molecule type" value="Genomic_DNA"/>
</dbReference>
<dbReference type="SUPFAM" id="SSF48452">
    <property type="entry name" value="TPR-like"/>
    <property type="match status" value="2"/>
</dbReference>
<evidence type="ECO:0000313" key="3">
    <source>
        <dbReference type="EMBL" id="AWG25627.1"/>
    </source>
</evidence>
<sequence length="636" mass="73106">MPNITIYFFTLLQANPLMLKQKISPFVLLFLLLLTGKNYGQSGFSAKEIQIRKIMMSNPEQAKTLVRNFLTTTEKRHDTTNANMYVYYGFAHNLLNAPDSAIYYYKKALGYVDKYPKSKAKAYLNLGISYRKLTKYDTALKYLKLSETLNKEISNKNGLGMVYGEIASVYNQQFQYEKSIDYLLEALNLFKQSNKPDLINPVKQRLAGTYVGTQNYAFAADLYADVLSYFKTVDLKNYYVTLVNYGECFYYIGNYTKAKAAINEALPGLDKFKDTESKGIALAWLGAIAFKEKDFVKGVAYYDKGLKMLYEKKSYASHAIFLRYITDLNENGKYDKATAAIADSEKKLKDTPVGIKLRADLEKQKSITYKSNDAKDKSIASLEKALVYKDSINFAGYEEKLNKQQAQYQNELQRKKNIALAKHNKFLALKVKSETQKKIIVIGLFVAALAIMLAGYIFYRFKRKLENEKMKSMTMSNALIAQQYENEQESNRQLKKSLLEKQSDLMSGAMRLAGVQENINEMLVAVKEKEDGIDADFLTKKLETLIKQEDYWEAFEKKFSEAHPHFRANLLQAYPGLNKTDLFFASLLKLKLPYKDIGRLMAISPESVVKRKYRLKKKMHIEDEDMFDKILLEMQA</sequence>
<protein>
    <submittedName>
        <fullName evidence="3">Uncharacterized protein</fullName>
    </submittedName>
</protein>
<dbReference type="InterPro" id="IPR019734">
    <property type="entry name" value="TPR_rpt"/>
</dbReference>
<reference evidence="3 4" key="1">
    <citation type="submission" date="2017-04" db="EMBL/GenBank/DDBJ databases">
        <title>Complete genome sequence of Flavobacterium kingsejong AJ004.</title>
        <authorList>
            <person name="Lee P.C."/>
        </authorList>
    </citation>
    <scope>NUCLEOTIDE SEQUENCE [LARGE SCALE GENOMIC DNA]</scope>
    <source>
        <strain evidence="3 4">AJ004</strain>
    </source>
</reference>
<proteinExistence type="predicted"/>
<keyword evidence="4" id="KW-1185">Reference proteome</keyword>
<evidence type="ECO:0000313" key="4">
    <source>
        <dbReference type="Proteomes" id="UP000244677"/>
    </source>
</evidence>
<dbReference type="PROSITE" id="PS50005">
    <property type="entry name" value="TPR"/>
    <property type="match status" value="1"/>
</dbReference>
<keyword evidence="2" id="KW-1133">Transmembrane helix</keyword>
<feature type="repeat" description="TPR" evidence="1">
    <location>
        <begin position="120"/>
        <end position="153"/>
    </location>
</feature>
<gene>
    <name evidence="3" type="ORF">FK004_10485</name>
</gene>
<dbReference type="AlphaFoldDB" id="A0A2S1LPD5"/>
<dbReference type="Proteomes" id="UP000244677">
    <property type="component" value="Chromosome"/>
</dbReference>
<feature type="transmembrane region" description="Helical" evidence="2">
    <location>
        <begin position="439"/>
        <end position="459"/>
    </location>
</feature>
<dbReference type="SMART" id="SM00028">
    <property type="entry name" value="TPR"/>
    <property type="match status" value="6"/>
</dbReference>
<organism evidence="3 4">
    <name type="scientific">Flavobacterium kingsejongi</name>
    <dbReference type="NCBI Taxonomy" id="1678728"/>
    <lineage>
        <taxon>Bacteria</taxon>
        <taxon>Pseudomonadati</taxon>
        <taxon>Bacteroidota</taxon>
        <taxon>Flavobacteriia</taxon>
        <taxon>Flavobacteriales</taxon>
        <taxon>Flavobacteriaceae</taxon>
        <taxon>Flavobacterium</taxon>
    </lineage>
</organism>
<name>A0A2S1LPD5_9FLAO</name>